<dbReference type="GO" id="GO:0003899">
    <property type="term" value="F:DNA-directed RNA polymerase activity"/>
    <property type="evidence" value="ECO:0007669"/>
    <property type="project" value="InterPro"/>
</dbReference>
<keyword evidence="9" id="KW-1185">Reference proteome</keyword>
<dbReference type="GO" id="GO:0006352">
    <property type="term" value="P:DNA-templated transcription initiation"/>
    <property type="evidence" value="ECO:0007669"/>
    <property type="project" value="InterPro"/>
</dbReference>
<accession>A0A7X6ID39</accession>
<keyword evidence="3 5" id="KW-0238">DNA-binding</keyword>
<dbReference type="InterPro" id="IPR000943">
    <property type="entry name" value="RNA_pol_sigma70"/>
</dbReference>
<evidence type="ECO:0000259" key="7">
    <source>
        <dbReference type="PROSITE" id="PS00716"/>
    </source>
</evidence>
<dbReference type="NCBIfam" id="NF005413">
    <property type="entry name" value="PRK06986.1"/>
    <property type="match status" value="1"/>
</dbReference>
<dbReference type="PANTHER" id="PTHR30385">
    <property type="entry name" value="SIGMA FACTOR F FLAGELLAR"/>
    <property type="match status" value="1"/>
</dbReference>
<comment type="caution">
    <text evidence="8">The sequence shown here is derived from an EMBL/GenBank/DDBJ whole genome shotgun (WGS) entry which is preliminary data.</text>
</comment>
<evidence type="ECO:0000259" key="6">
    <source>
        <dbReference type="PROSITE" id="PS00715"/>
    </source>
</evidence>
<dbReference type="NCBIfam" id="TIGR02479">
    <property type="entry name" value="FliA_WhiG"/>
    <property type="match status" value="1"/>
</dbReference>
<evidence type="ECO:0000256" key="2">
    <source>
        <dbReference type="ARBA" id="ARBA00023082"/>
    </source>
</evidence>
<dbReference type="GO" id="GO:0003677">
    <property type="term" value="F:DNA binding"/>
    <property type="evidence" value="ECO:0007669"/>
    <property type="project" value="UniProtKB-KW"/>
</dbReference>
<dbReference type="PANTHER" id="PTHR30385:SF7">
    <property type="entry name" value="RNA POLYMERASE SIGMA FACTOR FLIA"/>
    <property type="match status" value="1"/>
</dbReference>
<dbReference type="NCBIfam" id="TIGR02937">
    <property type="entry name" value="sigma70-ECF"/>
    <property type="match status" value="1"/>
</dbReference>
<keyword evidence="1 5" id="KW-0805">Transcription regulation</keyword>
<dbReference type="InterPro" id="IPR013325">
    <property type="entry name" value="RNA_pol_sigma_r2"/>
</dbReference>
<protein>
    <recommendedName>
        <fullName evidence="5">RNA polymerase sigma factor</fullName>
    </recommendedName>
</protein>
<dbReference type="PRINTS" id="PR00046">
    <property type="entry name" value="SIGMA70FCT"/>
</dbReference>
<comment type="function">
    <text evidence="5">Sigma factors are initiation factors that promote the attachment of RNA polymerase to specific initiation sites and are then released.</text>
</comment>
<evidence type="ECO:0000256" key="5">
    <source>
        <dbReference type="RuleBase" id="RU362124"/>
    </source>
</evidence>
<feature type="domain" description="RNA polymerase sigma-70" evidence="6">
    <location>
        <begin position="52"/>
        <end position="65"/>
    </location>
</feature>
<reference evidence="8 9" key="1">
    <citation type="journal article" date="2020" name="Nature">
        <title>Bacterial chemolithoautotrophy via manganese oxidation.</title>
        <authorList>
            <person name="Yu H."/>
            <person name="Leadbetter J.R."/>
        </authorList>
    </citation>
    <scope>NUCLEOTIDE SEQUENCE [LARGE SCALE GENOMIC DNA]</scope>
    <source>
        <strain evidence="8 9">Mn-1</strain>
    </source>
</reference>
<dbReference type="InterPro" id="IPR007630">
    <property type="entry name" value="RNA_pol_sigma70_r4"/>
</dbReference>
<evidence type="ECO:0000256" key="4">
    <source>
        <dbReference type="ARBA" id="ARBA00023163"/>
    </source>
</evidence>
<comment type="similarity">
    <text evidence="5">Belongs to the sigma-70 factor family.</text>
</comment>
<dbReference type="PROSITE" id="PS00716">
    <property type="entry name" value="SIGMA70_2"/>
    <property type="match status" value="1"/>
</dbReference>
<dbReference type="SUPFAM" id="SSF88659">
    <property type="entry name" value="Sigma3 and sigma4 domains of RNA polymerase sigma factors"/>
    <property type="match status" value="2"/>
</dbReference>
<dbReference type="GO" id="GO:0016987">
    <property type="term" value="F:sigma factor activity"/>
    <property type="evidence" value="ECO:0007669"/>
    <property type="project" value="UniProtKB-KW"/>
</dbReference>
<sequence>MGPDKEAATRRSPPPSIDAAAAEKLISEFAPIIRYLAQRLAFRLPPSLDVEDLIHAGVIGLMDAIGKYDPSREARFRTYAEFRIRGAMLDEIRSLDWMPRSVREKIALFQRTTEQLSKDLGRAPSEEELAAALKMDADQYEAFLFQAKGISLLHLEDFGLEAGDERRFIESLADLNAENPLLSLLSQGLRRRLIEAIDRLSEKERQMISLYYFEELTMKEIGQIMKVTESRICQLHAQAIAKLKGLMKDREKESF</sequence>
<dbReference type="CDD" id="cd06171">
    <property type="entry name" value="Sigma70_r4"/>
    <property type="match status" value="1"/>
</dbReference>
<dbReference type="InterPro" id="IPR007627">
    <property type="entry name" value="RNA_pol_sigma70_r2"/>
</dbReference>
<dbReference type="Pfam" id="PF04545">
    <property type="entry name" value="Sigma70_r4"/>
    <property type="match status" value="1"/>
</dbReference>
<dbReference type="InterPro" id="IPR012845">
    <property type="entry name" value="RNA_pol_sigma_FliA_WhiG"/>
</dbReference>
<proteinExistence type="inferred from homology"/>
<dbReference type="Pfam" id="PF04539">
    <property type="entry name" value="Sigma70_r3"/>
    <property type="match status" value="1"/>
</dbReference>
<dbReference type="PIRSF" id="PIRSF000770">
    <property type="entry name" value="RNA_pol_sigma-SigE/K"/>
    <property type="match status" value="1"/>
</dbReference>
<organism evidence="8 9">
    <name type="scientific">Candidatus Manganitrophus noduliformans</name>
    <dbReference type="NCBI Taxonomy" id="2606439"/>
    <lineage>
        <taxon>Bacteria</taxon>
        <taxon>Pseudomonadati</taxon>
        <taxon>Nitrospirota</taxon>
        <taxon>Nitrospiria</taxon>
        <taxon>Candidatus Troglogloeales</taxon>
        <taxon>Candidatus Manganitrophaceae</taxon>
        <taxon>Candidatus Manganitrophus</taxon>
    </lineage>
</organism>
<keyword evidence="2 5" id="KW-0731">Sigma factor</keyword>
<dbReference type="Pfam" id="PF04542">
    <property type="entry name" value="Sigma70_r2"/>
    <property type="match status" value="1"/>
</dbReference>
<feature type="domain" description="RNA polymerase sigma-70" evidence="7">
    <location>
        <begin position="217"/>
        <end position="243"/>
    </location>
</feature>
<dbReference type="RefSeq" id="WP_168063008.1">
    <property type="nucleotide sequence ID" value="NZ_VTOW01000005.1"/>
</dbReference>
<dbReference type="Proteomes" id="UP000534783">
    <property type="component" value="Unassembled WGS sequence"/>
</dbReference>
<keyword evidence="4 5" id="KW-0804">Transcription</keyword>
<evidence type="ECO:0000256" key="3">
    <source>
        <dbReference type="ARBA" id="ARBA00023125"/>
    </source>
</evidence>
<gene>
    <name evidence="8" type="ORF">MNODULE_20090</name>
</gene>
<name>A0A7X6ID39_9BACT</name>
<dbReference type="EMBL" id="VTOW01000005">
    <property type="protein sequence ID" value="NKE73059.1"/>
    <property type="molecule type" value="Genomic_DNA"/>
</dbReference>
<dbReference type="InterPro" id="IPR007624">
    <property type="entry name" value="RNA_pol_sigma70_r3"/>
</dbReference>
<evidence type="ECO:0000313" key="8">
    <source>
        <dbReference type="EMBL" id="NKE73059.1"/>
    </source>
</evidence>
<evidence type="ECO:0000256" key="1">
    <source>
        <dbReference type="ARBA" id="ARBA00023015"/>
    </source>
</evidence>
<dbReference type="SUPFAM" id="SSF88946">
    <property type="entry name" value="Sigma2 domain of RNA polymerase sigma factors"/>
    <property type="match status" value="1"/>
</dbReference>
<evidence type="ECO:0000313" key="9">
    <source>
        <dbReference type="Proteomes" id="UP000534783"/>
    </source>
</evidence>
<dbReference type="InterPro" id="IPR014284">
    <property type="entry name" value="RNA_pol_sigma-70_dom"/>
</dbReference>
<dbReference type="Gene3D" id="1.20.140.160">
    <property type="match status" value="1"/>
</dbReference>
<dbReference type="Gene3D" id="1.10.1740.10">
    <property type="match status" value="1"/>
</dbReference>
<dbReference type="PROSITE" id="PS00715">
    <property type="entry name" value="SIGMA70_1"/>
    <property type="match status" value="1"/>
</dbReference>
<dbReference type="AlphaFoldDB" id="A0A7X6ID39"/>
<dbReference type="InterPro" id="IPR013324">
    <property type="entry name" value="RNA_pol_sigma_r3/r4-like"/>
</dbReference>